<reference evidence="1 2" key="1">
    <citation type="submission" date="2019-06" db="EMBL/GenBank/DDBJ databases">
        <authorList>
            <person name="Rodrigo-Torres L."/>
            <person name="Arahal R. D."/>
            <person name="Lucena T."/>
        </authorList>
    </citation>
    <scope>NUCLEOTIDE SEQUENCE [LARGE SCALE GENOMIC DNA]</scope>
    <source>
        <strain evidence="1 2">SW08-7</strain>
    </source>
</reference>
<gene>
    <name evidence="1" type="ORF">MTDSW087_02631</name>
</gene>
<sequence>MAASAARLARFSPDASPVPIIALPMPRMIARTSAKSRLMRPSFTIRSVMQATPE</sequence>
<proteinExistence type="predicted"/>
<name>A0A564FYR7_9HYPH</name>
<dbReference type="EMBL" id="CABFVH010000014">
    <property type="protein sequence ID" value="VUF12936.1"/>
    <property type="molecule type" value="Genomic_DNA"/>
</dbReference>
<dbReference type="AlphaFoldDB" id="A0A564FYR7"/>
<accession>A0A564FYR7</accession>
<evidence type="ECO:0000313" key="2">
    <source>
        <dbReference type="Proteomes" id="UP000401717"/>
    </source>
</evidence>
<evidence type="ECO:0000313" key="1">
    <source>
        <dbReference type="EMBL" id="VUF12936.1"/>
    </source>
</evidence>
<dbReference type="Proteomes" id="UP000401717">
    <property type="component" value="Unassembled WGS sequence"/>
</dbReference>
<organism evidence="1 2">
    <name type="scientific">Methylobacterium dankookense</name>
    <dbReference type="NCBI Taxonomy" id="560405"/>
    <lineage>
        <taxon>Bacteria</taxon>
        <taxon>Pseudomonadati</taxon>
        <taxon>Pseudomonadota</taxon>
        <taxon>Alphaproteobacteria</taxon>
        <taxon>Hyphomicrobiales</taxon>
        <taxon>Methylobacteriaceae</taxon>
        <taxon>Methylobacterium</taxon>
    </lineage>
</organism>
<protein>
    <submittedName>
        <fullName evidence="1">Uncharacterized protein</fullName>
    </submittedName>
</protein>